<evidence type="ECO:0000256" key="3">
    <source>
        <dbReference type="ARBA" id="ARBA00022519"/>
    </source>
</evidence>
<dbReference type="AlphaFoldDB" id="A0A419F1S4"/>
<dbReference type="PANTHER" id="PTHR30606:SF10">
    <property type="entry name" value="PHOSPHATIDYLINOSITOL MANNOSIDE ACYLTRANSFERASE"/>
    <property type="match status" value="1"/>
</dbReference>
<evidence type="ECO:0000256" key="2">
    <source>
        <dbReference type="ARBA" id="ARBA00022475"/>
    </source>
</evidence>
<evidence type="ECO:0000313" key="7">
    <source>
        <dbReference type="EMBL" id="RJP71975.1"/>
    </source>
</evidence>
<dbReference type="CDD" id="cd07984">
    <property type="entry name" value="LPLAT_LABLAT-like"/>
    <property type="match status" value="1"/>
</dbReference>
<dbReference type="GO" id="GO:0005886">
    <property type="term" value="C:plasma membrane"/>
    <property type="evidence" value="ECO:0007669"/>
    <property type="project" value="UniProtKB-SubCell"/>
</dbReference>
<evidence type="ECO:0000256" key="5">
    <source>
        <dbReference type="ARBA" id="ARBA00023136"/>
    </source>
</evidence>
<protein>
    <submittedName>
        <fullName evidence="7">Lipid A biosynthesis acyltransferase</fullName>
    </submittedName>
</protein>
<keyword evidence="3" id="KW-0997">Cell inner membrane</keyword>
<dbReference type="GO" id="GO:0009247">
    <property type="term" value="P:glycolipid biosynthetic process"/>
    <property type="evidence" value="ECO:0007669"/>
    <property type="project" value="UniProtKB-ARBA"/>
</dbReference>
<dbReference type="Proteomes" id="UP000285961">
    <property type="component" value="Unassembled WGS sequence"/>
</dbReference>
<keyword evidence="4 7" id="KW-0808">Transferase</keyword>
<dbReference type="Pfam" id="PF03279">
    <property type="entry name" value="Lip_A_acyltrans"/>
    <property type="match status" value="1"/>
</dbReference>
<evidence type="ECO:0000256" key="1">
    <source>
        <dbReference type="ARBA" id="ARBA00004533"/>
    </source>
</evidence>
<evidence type="ECO:0000313" key="8">
    <source>
        <dbReference type="Proteomes" id="UP000285961"/>
    </source>
</evidence>
<dbReference type="PIRSF" id="PIRSF026649">
    <property type="entry name" value="MsbB"/>
    <property type="match status" value="1"/>
</dbReference>
<accession>A0A419F1S4</accession>
<organism evidence="7 8">
    <name type="scientific">Candidatus Abyssobacteria bacterium SURF_17</name>
    <dbReference type="NCBI Taxonomy" id="2093361"/>
    <lineage>
        <taxon>Bacteria</taxon>
        <taxon>Pseudomonadati</taxon>
        <taxon>Candidatus Hydrogenedentota</taxon>
        <taxon>Candidatus Abyssobacteria</taxon>
    </lineage>
</organism>
<sequence>MVVRIIVPFRVRSYDISNGRRLMKAALLERIAAALKWICARLSPASSARLGIVLGDIARLLDKRRREVARRNLRMAFGNAKSEEEINQIIRGVFRNIGQTAVEFLQIPTLTLDKAQAMITPDHRERLDECLRAGRGVVLVASHFGNWELMAAAGALAGYKISAVARPLDDPVLDKIVGKIRESSGLEVLSRRTSALAVVRRLKRDGIVGILADQNTRKQNIFVDFFGIKAATTPGPALLALRTGAALVPAFMMRDGPGKHRLILEEPIPVVRTGNEEADIIATTQKCVDVLERYVRQYPSQWLWVHRRWRTRPRGEKPLY</sequence>
<keyword evidence="2" id="KW-1003">Cell membrane</keyword>
<dbReference type="PANTHER" id="PTHR30606">
    <property type="entry name" value="LIPID A BIOSYNTHESIS LAUROYL ACYLTRANSFERASE"/>
    <property type="match status" value="1"/>
</dbReference>
<dbReference type="GO" id="GO:0016746">
    <property type="term" value="F:acyltransferase activity"/>
    <property type="evidence" value="ECO:0007669"/>
    <property type="project" value="UniProtKB-KW"/>
</dbReference>
<dbReference type="EMBL" id="QZKI01000052">
    <property type="protein sequence ID" value="RJP71975.1"/>
    <property type="molecule type" value="Genomic_DNA"/>
</dbReference>
<keyword evidence="5" id="KW-0472">Membrane</keyword>
<name>A0A419F1S4_9BACT</name>
<reference evidence="7 8" key="1">
    <citation type="journal article" date="2017" name="ISME J.">
        <title>Energy and carbon metabolisms in a deep terrestrial subsurface fluid microbial community.</title>
        <authorList>
            <person name="Momper L."/>
            <person name="Jungbluth S.P."/>
            <person name="Lee M.D."/>
            <person name="Amend J.P."/>
        </authorList>
    </citation>
    <scope>NUCLEOTIDE SEQUENCE [LARGE SCALE GENOMIC DNA]</scope>
    <source>
        <strain evidence="7">SURF_17</strain>
    </source>
</reference>
<comment type="caution">
    <text evidence="7">The sequence shown here is derived from an EMBL/GenBank/DDBJ whole genome shotgun (WGS) entry which is preliminary data.</text>
</comment>
<comment type="subcellular location">
    <subcellularLocation>
        <location evidence="1">Cell inner membrane</location>
    </subcellularLocation>
</comment>
<dbReference type="InterPro" id="IPR004960">
    <property type="entry name" value="LipA_acyltrans"/>
</dbReference>
<proteinExistence type="predicted"/>
<evidence type="ECO:0000256" key="4">
    <source>
        <dbReference type="ARBA" id="ARBA00022679"/>
    </source>
</evidence>
<keyword evidence="6 7" id="KW-0012">Acyltransferase</keyword>
<evidence type="ECO:0000256" key="6">
    <source>
        <dbReference type="ARBA" id="ARBA00023315"/>
    </source>
</evidence>
<gene>
    <name evidence="7" type="ORF">C4532_06780</name>
</gene>